<dbReference type="Proteomes" id="UP000310158">
    <property type="component" value="Unassembled WGS sequence"/>
</dbReference>
<comment type="caution">
    <text evidence="2">The sequence shown here is derived from an EMBL/GenBank/DDBJ whole genome shotgun (WGS) entry which is preliminary data.</text>
</comment>
<evidence type="ECO:0000313" key="3">
    <source>
        <dbReference type="Proteomes" id="UP000310158"/>
    </source>
</evidence>
<evidence type="ECO:0000313" key="2">
    <source>
        <dbReference type="EMBL" id="THH18273.1"/>
    </source>
</evidence>
<feature type="region of interest" description="Disordered" evidence="1">
    <location>
        <begin position="246"/>
        <end position="435"/>
    </location>
</feature>
<feature type="compositionally biased region" description="Polar residues" evidence="1">
    <location>
        <begin position="414"/>
        <end position="435"/>
    </location>
</feature>
<name>A0A4V3XFN9_9AGAM</name>
<sequence length="567" mass="61497">MSFSNANISLRHLPDVSDSSQSLSFQIPLTANSETRLMDESSRAFLNGFDDSLNTPMRPAPQRPIQDPLTLSQLTPQRRLTSDLQDAVTSTLARPHFSGLSPSKVPTSPLRLGGRAGRARSNLAGAARRPFGRVELWSLRGLETGGREPAASEQWCRPPGPHEPPEGYRWDNEQAMVPGSRESASVQSHPGAGPGGPPKPGSHTRATSVSAVGTDRNVASTDVFGGRRAKGGVAERLLLYGGKLFDDAVSPDSAPKTGSAAILEHAKSPDPTQPEVEPHAHDQGPLTLSQLSPRKESQQLPHTRIAPLSPMRPSRKRSVSPGAVEMKALTKPKVWDGGRPKRVKTTLQPSLAKNVAGHKDASERPTKAPPAQARPVSEQTRRAASIRRAQGGAPTRSRKPGNSNSRAGRRSRAVNKQQDENFTGQRPGSDSQSSKAVSALPLSCICYLGRPFNWSDEYIFLTTPPHSHIHKKSNKTPSTALPPAKPTRPVEFHFELDARMEARRQESRESASSSSSWTRPEPHHPLPIPDFKALHAAQTELDARGETHHKSGVTWAQWSETVGEDFP</sequence>
<reference evidence="2 3" key="1">
    <citation type="submission" date="2019-02" db="EMBL/GenBank/DDBJ databases">
        <title>Genome sequencing of the rare red list fungi Bondarzewia mesenterica.</title>
        <authorList>
            <person name="Buettner E."/>
            <person name="Kellner H."/>
        </authorList>
    </citation>
    <scope>NUCLEOTIDE SEQUENCE [LARGE SCALE GENOMIC DNA]</scope>
    <source>
        <strain evidence="2 3">DSM 108281</strain>
    </source>
</reference>
<dbReference type="OrthoDB" id="3242303at2759"/>
<gene>
    <name evidence="2" type="ORF">EW146_g2678</name>
</gene>
<feature type="compositionally biased region" description="Basic and acidic residues" evidence="1">
    <location>
        <begin position="163"/>
        <end position="172"/>
    </location>
</feature>
<organism evidence="2 3">
    <name type="scientific">Bondarzewia mesenterica</name>
    <dbReference type="NCBI Taxonomy" id="1095465"/>
    <lineage>
        <taxon>Eukaryota</taxon>
        <taxon>Fungi</taxon>
        <taxon>Dikarya</taxon>
        <taxon>Basidiomycota</taxon>
        <taxon>Agaricomycotina</taxon>
        <taxon>Agaricomycetes</taxon>
        <taxon>Russulales</taxon>
        <taxon>Bondarzewiaceae</taxon>
        <taxon>Bondarzewia</taxon>
    </lineage>
</organism>
<evidence type="ECO:0000256" key="1">
    <source>
        <dbReference type="SAM" id="MobiDB-lite"/>
    </source>
</evidence>
<feature type="region of interest" description="Disordered" evidence="1">
    <location>
        <begin position="502"/>
        <end position="567"/>
    </location>
</feature>
<feature type="compositionally biased region" description="Basic and acidic residues" evidence="1">
    <location>
        <begin position="357"/>
        <end position="366"/>
    </location>
</feature>
<dbReference type="EMBL" id="SGPL01000081">
    <property type="protein sequence ID" value="THH18273.1"/>
    <property type="molecule type" value="Genomic_DNA"/>
</dbReference>
<dbReference type="AlphaFoldDB" id="A0A4V3XFN9"/>
<feature type="region of interest" description="Disordered" evidence="1">
    <location>
        <begin position="145"/>
        <end position="218"/>
    </location>
</feature>
<feature type="region of interest" description="Disordered" evidence="1">
    <location>
        <begin position="466"/>
        <end position="487"/>
    </location>
</feature>
<accession>A0A4V3XFN9</accession>
<keyword evidence="3" id="KW-1185">Reference proteome</keyword>
<feature type="region of interest" description="Disordered" evidence="1">
    <location>
        <begin position="94"/>
        <end position="115"/>
    </location>
</feature>
<proteinExistence type="predicted"/>
<protein>
    <submittedName>
        <fullName evidence="2">Uncharacterized protein</fullName>
    </submittedName>
</protein>